<feature type="region of interest" description="Disordered" evidence="1">
    <location>
        <begin position="1"/>
        <end position="53"/>
    </location>
</feature>
<proteinExistence type="predicted"/>
<dbReference type="EMBL" id="BMAO01031330">
    <property type="protein sequence ID" value="GFQ74281.1"/>
    <property type="molecule type" value="Genomic_DNA"/>
</dbReference>
<reference evidence="2" key="1">
    <citation type="submission" date="2020-07" db="EMBL/GenBank/DDBJ databases">
        <title>Multicomponent nature underlies the extraordinary mechanical properties of spider dragline silk.</title>
        <authorList>
            <person name="Kono N."/>
            <person name="Nakamura H."/>
            <person name="Mori M."/>
            <person name="Yoshida Y."/>
            <person name="Ohtoshi R."/>
            <person name="Malay A.D."/>
            <person name="Moran D.A.P."/>
            <person name="Tomita M."/>
            <person name="Numata K."/>
            <person name="Arakawa K."/>
        </authorList>
    </citation>
    <scope>NUCLEOTIDE SEQUENCE</scope>
</reference>
<feature type="non-terminal residue" evidence="2">
    <location>
        <position position="1"/>
    </location>
</feature>
<comment type="caution">
    <text evidence="2">The sequence shown here is derived from an EMBL/GenBank/DDBJ whole genome shotgun (WGS) entry which is preliminary data.</text>
</comment>
<evidence type="ECO:0000256" key="1">
    <source>
        <dbReference type="SAM" id="MobiDB-lite"/>
    </source>
</evidence>
<dbReference type="Proteomes" id="UP000887116">
    <property type="component" value="Unassembled WGS sequence"/>
</dbReference>
<dbReference type="AlphaFoldDB" id="A0A8X6KIK3"/>
<name>A0A8X6KIK3_TRICU</name>
<evidence type="ECO:0000313" key="3">
    <source>
        <dbReference type="Proteomes" id="UP000887116"/>
    </source>
</evidence>
<protein>
    <submittedName>
        <fullName evidence="2">Uncharacterized protein</fullName>
    </submittedName>
</protein>
<feature type="compositionally biased region" description="Basic and acidic residues" evidence="1">
    <location>
        <begin position="8"/>
        <end position="20"/>
    </location>
</feature>
<organism evidence="2 3">
    <name type="scientific">Trichonephila clavata</name>
    <name type="common">Joro spider</name>
    <name type="synonym">Nephila clavata</name>
    <dbReference type="NCBI Taxonomy" id="2740835"/>
    <lineage>
        <taxon>Eukaryota</taxon>
        <taxon>Metazoa</taxon>
        <taxon>Ecdysozoa</taxon>
        <taxon>Arthropoda</taxon>
        <taxon>Chelicerata</taxon>
        <taxon>Arachnida</taxon>
        <taxon>Araneae</taxon>
        <taxon>Araneomorphae</taxon>
        <taxon>Entelegynae</taxon>
        <taxon>Araneoidea</taxon>
        <taxon>Nephilidae</taxon>
        <taxon>Trichonephila</taxon>
    </lineage>
</organism>
<gene>
    <name evidence="2" type="ORF">TNCT_648251</name>
</gene>
<evidence type="ECO:0000313" key="2">
    <source>
        <dbReference type="EMBL" id="GFQ74281.1"/>
    </source>
</evidence>
<keyword evidence="3" id="KW-1185">Reference proteome</keyword>
<accession>A0A8X6KIK3</accession>
<sequence length="71" mass="8120">HPGARVARSPENHRPKDLRRILSPKPLTDQTPRTMTEDMETNEGPSTKDNHLVEPCRRHAELEQNLINASE</sequence>